<feature type="transmembrane region" description="Helical" evidence="7">
    <location>
        <begin position="18"/>
        <end position="36"/>
    </location>
</feature>
<dbReference type="AlphaFoldDB" id="A0A6L3VFH9"/>
<evidence type="ECO:0000256" key="5">
    <source>
        <dbReference type="ARBA" id="ARBA00023136"/>
    </source>
</evidence>
<evidence type="ECO:0000256" key="7">
    <source>
        <dbReference type="SAM" id="Phobius"/>
    </source>
</evidence>
<comment type="subcellular location">
    <subcellularLocation>
        <location evidence="1">Cell membrane</location>
        <topology evidence="1">Multi-pass membrane protein</topology>
    </subcellularLocation>
</comment>
<dbReference type="PROSITE" id="PS50850">
    <property type="entry name" value="MFS"/>
    <property type="match status" value="1"/>
</dbReference>
<evidence type="ECO:0000313" key="9">
    <source>
        <dbReference type="EMBL" id="KAB2359493.1"/>
    </source>
</evidence>
<proteinExistence type="predicted"/>
<gene>
    <name evidence="9" type="ORF">F9B16_47030</name>
</gene>
<feature type="transmembrane region" description="Helical" evidence="7">
    <location>
        <begin position="286"/>
        <end position="306"/>
    </location>
</feature>
<dbReference type="PANTHER" id="PTHR43124:SF3">
    <property type="entry name" value="CHLORAMPHENICOL EFFLUX PUMP RV0191"/>
    <property type="match status" value="1"/>
</dbReference>
<keyword evidence="10" id="KW-1185">Reference proteome</keyword>
<feature type="transmembrane region" description="Helical" evidence="7">
    <location>
        <begin position="222"/>
        <end position="239"/>
    </location>
</feature>
<dbReference type="RefSeq" id="WP_151546773.1">
    <property type="nucleotide sequence ID" value="NZ_WBMR01000322.1"/>
</dbReference>
<organism evidence="9 10">
    <name type="scientific">Actinomadura montaniterrae</name>
    <dbReference type="NCBI Taxonomy" id="1803903"/>
    <lineage>
        <taxon>Bacteria</taxon>
        <taxon>Bacillati</taxon>
        <taxon>Actinomycetota</taxon>
        <taxon>Actinomycetes</taxon>
        <taxon>Streptosporangiales</taxon>
        <taxon>Thermomonosporaceae</taxon>
        <taxon>Actinomadura</taxon>
    </lineage>
</organism>
<evidence type="ECO:0000256" key="1">
    <source>
        <dbReference type="ARBA" id="ARBA00004651"/>
    </source>
</evidence>
<protein>
    <submittedName>
        <fullName evidence="9">MFS transporter</fullName>
    </submittedName>
</protein>
<evidence type="ECO:0000256" key="2">
    <source>
        <dbReference type="ARBA" id="ARBA00022475"/>
    </source>
</evidence>
<feature type="transmembrane region" description="Helical" evidence="7">
    <location>
        <begin position="111"/>
        <end position="136"/>
    </location>
</feature>
<dbReference type="InterPro" id="IPR036259">
    <property type="entry name" value="MFS_trans_sf"/>
</dbReference>
<keyword evidence="2" id="KW-1003">Cell membrane</keyword>
<accession>A0A6L3VFH9</accession>
<dbReference type="GO" id="GO:0005886">
    <property type="term" value="C:plasma membrane"/>
    <property type="evidence" value="ECO:0007669"/>
    <property type="project" value="UniProtKB-SubCell"/>
</dbReference>
<dbReference type="PANTHER" id="PTHR43124">
    <property type="entry name" value="PURINE EFFLUX PUMP PBUE"/>
    <property type="match status" value="1"/>
</dbReference>
<dbReference type="InterPro" id="IPR020846">
    <property type="entry name" value="MFS_dom"/>
</dbReference>
<evidence type="ECO:0000256" key="3">
    <source>
        <dbReference type="ARBA" id="ARBA00022692"/>
    </source>
</evidence>
<feature type="region of interest" description="Disordered" evidence="6">
    <location>
        <begin position="403"/>
        <end position="423"/>
    </location>
</feature>
<dbReference type="Gene3D" id="1.20.1250.20">
    <property type="entry name" value="MFS general substrate transporter like domains"/>
    <property type="match status" value="1"/>
</dbReference>
<feature type="transmembrane region" description="Helical" evidence="7">
    <location>
        <begin position="176"/>
        <end position="194"/>
    </location>
</feature>
<feature type="transmembrane region" description="Helical" evidence="7">
    <location>
        <begin position="259"/>
        <end position="279"/>
    </location>
</feature>
<keyword evidence="4 7" id="KW-1133">Transmembrane helix</keyword>
<dbReference type="SUPFAM" id="SSF103473">
    <property type="entry name" value="MFS general substrate transporter"/>
    <property type="match status" value="1"/>
</dbReference>
<feature type="transmembrane region" description="Helical" evidence="7">
    <location>
        <begin position="344"/>
        <end position="366"/>
    </location>
</feature>
<name>A0A6L3VFH9_9ACTN</name>
<keyword evidence="3 7" id="KW-0812">Transmembrane</keyword>
<feature type="transmembrane region" description="Helical" evidence="7">
    <location>
        <begin position="56"/>
        <end position="79"/>
    </location>
</feature>
<feature type="domain" description="Major facilitator superfamily (MFS) profile" evidence="8">
    <location>
        <begin position="20"/>
        <end position="401"/>
    </location>
</feature>
<feature type="transmembrane region" description="Helical" evidence="7">
    <location>
        <begin position="86"/>
        <end position="105"/>
    </location>
</feature>
<sequence>MRDPGPVMPGNDPPARKWGMLAIVSAGFVAMTVNWFDISTGFDAIGEEYGKAIPDVAFLISVFVAAYGILHIPGGLLATKWGLRRTLALGLAIEAAGALMSATSASFAQLVLWRAVAGAGASVFAAVGIAAVSIWFRDHAHALALGVSSAAFSVGTALGLYAFADLTDAAGWRTSVVAGGVLCLAVAAASALFFRVPRGAGSLAGVQITRDGLRQALFNKDIWLYGLAFFGAYGSYLGASQLISGYGEDRHLPGGQVGAAAFLIGVAGVPGSIAAGWLADRYLSPRLLFAAGAVLEAVSLACVPLSGPHTFWIPAFGVGFMFNFVFAIWQTVPGGMRGLAPENIGTAVGLMLTISAVGGFVLPWAFGLITDGPGYTAAWTFLAVVSAATVAFCLLTRAGARASAPSSGASRAPLPGGAEARPH</sequence>
<dbReference type="EMBL" id="WBMR01000322">
    <property type="protein sequence ID" value="KAB2359493.1"/>
    <property type="molecule type" value="Genomic_DNA"/>
</dbReference>
<dbReference type="OrthoDB" id="3454610at2"/>
<feature type="transmembrane region" description="Helical" evidence="7">
    <location>
        <begin position="378"/>
        <end position="396"/>
    </location>
</feature>
<keyword evidence="5 7" id="KW-0472">Membrane</keyword>
<evidence type="ECO:0000256" key="4">
    <source>
        <dbReference type="ARBA" id="ARBA00022989"/>
    </source>
</evidence>
<dbReference type="InterPro" id="IPR050189">
    <property type="entry name" value="MFS_Efflux_Transporters"/>
</dbReference>
<reference evidence="9 10" key="1">
    <citation type="submission" date="2019-09" db="EMBL/GenBank/DDBJ databases">
        <title>Actinomadura physcomitrii sp. nov., a novel actinomycete isolated from moss [Physcomitrium sphaericum (Ludw) Fuernr].</title>
        <authorList>
            <person name="Liu C."/>
            <person name="Zhuang X."/>
        </authorList>
    </citation>
    <scope>NUCLEOTIDE SEQUENCE [LARGE SCALE GENOMIC DNA]</scope>
    <source>
        <strain evidence="9 10">CYP1-1B</strain>
    </source>
</reference>
<dbReference type="Proteomes" id="UP000483004">
    <property type="component" value="Unassembled WGS sequence"/>
</dbReference>
<feature type="transmembrane region" description="Helical" evidence="7">
    <location>
        <begin position="312"/>
        <end position="332"/>
    </location>
</feature>
<comment type="caution">
    <text evidence="9">The sequence shown here is derived from an EMBL/GenBank/DDBJ whole genome shotgun (WGS) entry which is preliminary data.</text>
</comment>
<dbReference type="InterPro" id="IPR011701">
    <property type="entry name" value="MFS"/>
</dbReference>
<dbReference type="Pfam" id="PF07690">
    <property type="entry name" value="MFS_1"/>
    <property type="match status" value="1"/>
</dbReference>
<feature type="transmembrane region" description="Helical" evidence="7">
    <location>
        <begin position="143"/>
        <end position="164"/>
    </location>
</feature>
<evidence type="ECO:0000256" key="6">
    <source>
        <dbReference type="SAM" id="MobiDB-lite"/>
    </source>
</evidence>
<evidence type="ECO:0000313" key="10">
    <source>
        <dbReference type="Proteomes" id="UP000483004"/>
    </source>
</evidence>
<dbReference type="GO" id="GO:0022857">
    <property type="term" value="F:transmembrane transporter activity"/>
    <property type="evidence" value="ECO:0007669"/>
    <property type="project" value="InterPro"/>
</dbReference>
<evidence type="ECO:0000259" key="8">
    <source>
        <dbReference type="PROSITE" id="PS50850"/>
    </source>
</evidence>